<dbReference type="PANTHER" id="PTHR43278:SF2">
    <property type="entry name" value="IRON-SULFUR FLAVOPROTEIN"/>
    <property type="match status" value="1"/>
</dbReference>
<evidence type="ECO:0000256" key="1">
    <source>
        <dbReference type="ARBA" id="ARBA00022630"/>
    </source>
</evidence>
<reference evidence="4 5" key="1">
    <citation type="submission" date="2014-08" db="EMBL/GenBank/DDBJ databases">
        <title>Comparative genomics of the Paenibacillus odorifer group.</title>
        <authorList>
            <person name="den Bakker H.C."/>
            <person name="Tsai Y.-C."/>
            <person name="Martin N."/>
            <person name="Korlach J."/>
            <person name="Wiedmann M."/>
        </authorList>
    </citation>
    <scope>NUCLEOTIDE SEQUENCE [LARGE SCALE GENOMIC DNA]</scope>
    <source>
        <strain evidence="4 5">DSM 15220</strain>
    </source>
</reference>
<proteinExistence type="predicted"/>
<dbReference type="Proteomes" id="UP000029500">
    <property type="component" value="Chromosome"/>
</dbReference>
<accession>A0A089M9C4</accession>
<dbReference type="PANTHER" id="PTHR43278">
    <property type="entry name" value="NAD(P)H-DEPENDENT FMN-CONTAINING OXIDOREDUCTASE YWQN-RELATED"/>
    <property type="match status" value="1"/>
</dbReference>
<evidence type="ECO:0000259" key="3">
    <source>
        <dbReference type="Pfam" id="PF03358"/>
    </source>
</evidence>
<dbReference type="InterPro" id="IPR051796">
    <property type="entry name" value="ISF_SsuE-like"/>
</dbReference>
<dbReference type="SUPFAM" id="SSF52218">
    <property type="entry name" value="Flavoproteins"/>
    <property type="match status" value="1"/>
</dbReference>
<dbReference type="HOGENOM" id="CLU_050993_1_0_9"/>
<evidence type="ECO:0000313" key="5">
    <source>
        <dbReference type="Proteomes" id="UP000029500"/>
    </source>
</evidence>
<dbReference type="InterPro" id="IPR029039">
    <property type="entry name" value="Flavoprotein-like_sf"/>
</dbReference>
<dbReference type="STRING" id="189425.PGRAT_15885"/>
<evidence type="ECO:0000256" key="2">
    <source>
        <dbReference type="ARBA" id="ARBA00022643"/>
    </source>
</evidence>
<dbReference type="OrthoDB" id="9790975at2"/>
<gene>
    <name evidence="4" type="ORF">PGRAT_15885</name>
</gene>
<dbReference type="KEGG" id="pgm:PGRAT_15885"/>
<dbReference type="eggNOG" id="COG0655">
    <property type="taxonomic scope" value="Bacteria"/>
</dbReference>
<keyword evidence="1" id="KW-0285">Flavoprotein</keyword>
<evidence type="ECO:0000313" key="4">
    <source>
        <dbReference type="EMBL" id="AIQ68935.1"/>
    </source>
</evidence>
<dbReference type="EMBL" id="CP009287">
    <property type="protein sequence ID" value="AIQ68935.1"/>
    <property type="molecule type" value="Genomic_DNA"/>
</dbReference>
<keyword evidence="5" id="KW-1185">Reference proteome</keyword>
<sequence length="256" mass="29722">MKKVTAFLGTPRKQATYKAVREFERYLKKDAEIEFEYVFLKDYRLEYCLGCKLCFEKGEEHCPLKDDRDLLLEKMTASDGVIFATPVYAFQVTAPMKNLLDRLAFIFHRPQFFGKSFTAIVSQGILGGEKIEKYLRSMGEYYGFQVVKGCVLKALEPTAAAVEARNSLKLEKAADRFHNDLMRTSIPAPSLFRLLSFRMARSSIKEMLNPDYRDYRHYEEKGWLESGYYYPVSLGLIKNIFGRLFDLLGTRMIKRP</sequence>
<protein>
    <submittedName>
        <fullName evidence="4">NADPH-dependent FMN reductase</fullName>
    </submittedName>
</protein>
<dbReference type="InterPro" id="IPR005025">
    <property type="entry name" value="FMN_Rdtase-like_dom"/>
</dbReference>
<dbReference type="Gene3D" id="3.40.50.360">
    <property type="match status" value="1"/>
</dbReference>
<keyword evidence="2" id="KW-0288">FMN</keyword>
<organism evidence="4 5">
    <name type="scientific">Paenibacillus graminis</name>
    <dbReference type="NCBI Taxonomy" id="189425"/>
    <lineage>
        <taxon>Bacteria</taxon>
        <taxon>Bacillati</taxon>
        <taxon>Bacillota</taxon>
        <taxon>Bacilli</taxon>
        <taxon>Bacillales</taxon>
        <taxon>Paenibacillaceae</taxon>
        <taxon>Paenibacillus</taxon>
    </lineage>
</organism>
<name>A0A089M9C4_9BACL</name>
<dbReference type="GO" id="GO:0016491">
    <property type="term" value="F:oxidoreductase activity"/>
    <property type="evidence" value="ECO:0007669"/>
    <property type="project" value="InterPro"/>
</dbReference>
<feature type="domain" description="NADPH-dependent FMN reductase-like" evidence="3">
    <location>
        <begin position="3"/>
        <end position="149"/>
    </location>
</feature>
<dbReference type="AlphaFoldDB" id="A0A089M9C4"/>
<dbReference type="RefSeq" id="WP_025703276.1">
    <property type="nucleotide sequence ID" value="NZ_CP009287.1"/>
</dbReference>
<dbReference type="Pfam" id="PF03358">
    <property type="entry name" value="FMN_red"/>
    <property type="match status" value="1"/>
</dbReference>